<organism evidence="1 2">
    <name type="scientific">Funneliformis mosseae</name>
    <name type="common">Endomycorrhizal fungus</name>
    <name type="synonym">Glomus mosseae</name>
    <dbReference type="NCBI Taxonomy" id="27381"/>
    <lineage>
        <taxon>Eukaryota</taxon>
        <taxon>Fungi</taxon>
        <taxon>Fungi incertae sedis</taxon>
        <taxon>Mucoromycota</taxon>
        <taxon>Glomeromycotina</taxon>
        <taxon>Glomeromycetes</taxon>
        <taxon>Glomerales</taxon>
        <taxon>Glomeraceae</taxon>
        <taxon>Funneliformis</taxon>
    </lineage>
</organism>
<dbReference type="EMBL" id="CAJVPP010016997">
    <property type="protein sequence ID" value="CAG8731290.1"/>
    <property type="molecule type" value="Genomic_DNA"/>
</dbReference>
<accession>A0A9N9IEX4</accession>
<gene>
    <name evidence="1" type="ORF">FMOSSE_LOCUS15663</name>
</gene>
<sequence length="109" mass="12002">GSTNFVSDAVILETAINPFVQGSSVSHMDFATYLNTSDFLMMYKAVVGKTIEELIKDGGNYPGGVIGPKLKLMLETIGYTTEDNPNPYKPKPFKEEKAISSAINRRFSF</sequence>
<feature type="non-terminal residue" evidence="1">
    <location>
        <position position="1"/>
    </location>
</feature>
<protein>
    <submittedName>
        <fullName evidence="1">8955_t:CDS:1</fullName>
    </submittedName>
</protein>
<evidence type="ECO:0000313" key="1">
    <source>
        <dbReference type="EMBL" id="CAG8731290.1"/>
    </source>
</evidence>
<dbReference type="AlphaFoldDB" id="A0A9N9IEX4"/>
<comment type="caution">
    <text evidence="1">The sequence shown here is derived from an EMBL/GenBank/DDBJ whole genome shotgun (WGS) entry which is preliminary data.</text>
</comment>
<proteinExistence type="predicted"/>
<name>A0A9N9IEX4_FUNMO</name>
<evidence type="ECO:0000313" key="2">
    <source>
        <dbReference type="Proteomes" id="UP000789375"/>
    </source>
</evidence>
<reference evidence="1" key="1">
    <citation type="submission" date="2021-06" db="EMBL/GenBank/DDBJ databases">
        <authorList>
            <person name="Kallberg Y."/>
            <person name="Tangrot J."/>
            <person name="Rosling A."/>
        </authorList>
    </citation>
    <scope>NUCLEOTIDE SEQUENCE</scope>
    <source>
        <strain evidence="1">87-6 pot B 2015</strain>
    </source>
</reference>
<keyword evidence="2" id="KW-1185">Reference proteome</keyword>
<dbReference type="Proteomes" id="UP000789375">
    <property type="component" value="Unassembled WGS sequence"/>
</dbReference>
<feature type="non-terminal residue" evidence="1">
    <location>
        <position position="109"/>
    </location>
</feature>